<dbReference type="PANTHER" id="PTHR48152">
    <property type="entry name" value="F1C9.34 PROTEIN"/>
    <property type="match status" value="1"/>
</dbReference>
<protein>
    <recommendedName>
        <fullName evidence="3">Vacuolar protein sorting-associated protein 62</fullName>
    </recommendedName>
</protein>
<dbReference type="Proteomes" id="UP001153076">
    <property type="component" value="Unassembled WGS sequence"/>
</dbReference>
<dbReference type="AlphaFoldDB" id="A0A9Q1GG67"/>
<dbReference type="InterPro" id="IPR009291">
    <property type="entry name" value="Vps62"/>
</dbReference>
<evidence type="ECO:0000313" key="2">
    <source>
        <dbReference type="Proteomes" id="UP001153076"/>
    </source>
</evidence>
<gene>
    <name evidence="1" type="ORF">Cgig2_001711</name>
</gene>
<keyword evidence="2" id="KW-1185">Reference proteome</keyword>
<name>A0A9Q1GG67_9CARY</name>
<dbReference type="OrthoDB" id="188042at2759"/>
<evidence type="ECO:0000313" key="1">
    <source>
        <dbReference type="EMBL" id="KAJ8420037.1"/>
    </source>
</evidence>
<accession>A0A9Q1GG67</accession>
<proteinExistence type="predicted"/>
<dbReference type="EMBL" id="JAKOGI010003952">
    <property type="protein sequence ID" value="KAJ8420037.1"/>
    <property type="molecule type" value="Genomic_DNA"/>
</dbReference>
<comment type="caution">
    <text evidence="1">The sequence shown here is derived from an EMBL/GenBank/DDBJ whole genome shotgun (WGS) entry which is preliminary data.</text>
</comment>
<sequence length="1110" mass="121273">MSNCVPISCPSCVKGVRKKAKALPVDSSFSFPSPLPSWPPGNGFATGTVDLGGLIVAEVTAFNKVWTTYEGGPDNAGASFFEPVGIPEGFSILGHYAQPNNRALFGWVLVGKDVTECSNPTLAPPMDYDLVWTSTYSGVKQDSPGYIWAPSPRNGYNSVGFIVTTTPDKPPLEKVRCVRSDLTALAEPYELIWSSNGINICESRPQLRGDQESGASVGTFVAQSGSGTTSNIACLMNTKANFCYMPNLDQIHTIIQIYSPKIYIHPKEEFLPSSVNWFFTNGALLYKKGEESNPVPIEPDGSNLPQGGSNDGMYWLDLPTDKTARERVKKGEIGSVTAYFHLKPMFGGTYTDLVIWLFYPFNGGSRAKVGIFNISLGKIGEHVGDWEHVTLRVSNFNGMLRKAYFSQHSSGVWVHVPNLEFQDGNKFVGYSSLHGHANYPRPGLVLQGTDFIGIRNDTSKSDKIWDTGKGYTIISGEYLGPAAIVEPTWLSYAREWGPKITYDIANEINRVAKFLPGKLRSSFMKIVKSLPGEVLGEEGPTGPKMKDHWHGDESLTTMGNRLSSSSPSALNIDSTFYLPSPLPTWPPGGGFATGTIDLGGLIVLEVTTVNKVWTTYKGGPGDRGATFFEPTGIPEGFSILGHYAQPNNRALFGSVLVGKDSSDGSNPALVRPTDYALVWSSQSSRIKQDSPGYIWAPIPPNGYNAVGLIVTTTPDKPSLDKVRCVRSDLTTTSEPDEWIWGPKKEVKANNFNIYKSRPNTRGDQASAVSIGTFTAQNSSGTPDSVPLLACLVNANSSFSSMPNLDQIHAIIQTYSPKIYFHPDEEFLPSSVDWFFTKGALLYKKGDESNPVSINSTGSNLHRGGSDDGSYWLDLPTDKQAGENLKKGDLGSATAYIHIKPMLGGTYTDLAIWLFYPFNGASRAKVGILSIPLGHIGEHVGDWEHLTLRVSNFNGMLKEVYFSQHSGGQWVRASDLEFQDGNKFVGYSSLHGHTNYPRPGLVLQGTNFIGIRNDTSKSDKIWDTGKGYTIVSGDYLGPGVIVEPPWLNYTRKWGPKITYDIANAIHSAAIRLPAKLRSFFLKIIKSLPNEILGQEGPAGPIMKDYWHGDER</sequence>
<reference evidence="1" key="1">
    <citation type="submission" date="2022-04" db="EMBL/GenBank/DDBJ databases">
        <title>Carnegiea gigantea Genome sequencing and assembly v2.</title>
        <authorList>
            <person name="Copetti D."/>
            <person name="Sanderson M.J."/>
            <person name="Burquez A."/>
            <person name="Wojciechowski M.F."/>
        </authorList>
    </citation>
    <scope>NUCLEOTIDE SEQUENCE</scope>
    <source>
        <strain evidence="1">SGP5-SGP5p</strain>
        <tissue evidence="1">Aerial part</tissue>
    </source>
</reference>
<dbReference type="PANTHER" id="PTHR48152:SF3">
    <property type="entry name" value="DUF946 FAMILY PROTEIN (DUF946)"/>
    <property type="match status" value="1"/>
</dbReference>
<organism evidence="1 2">
    <name type="scientific">Carnegiea gigantea</name>
    <dbReference type="NCBI Taxonomy" id="171969"/>
    <lineage>
        <taxon>Eukaryota</taxon>
        <taxon>Viridiplantae</taxon>
        <taxon>Streptophyta</taxon>
        <taxon>Embryophyta</taxon>
        <taxon>Tracheophyta</taxon>
        <taxon>Spermatophyta</taxon>
        <taxon>Magnoliopsida</taxon>
        <taxon>eudicotyledons</taxon>
        <taxon>Gunneridae</taxon>
        <taxon>Pentapetalae</taxon>
        <taxon>Caryophyllales</taxon>
        <taxon>Cactineae</taxon>
        <taxon>Cactaceae</taxon>
        <taxon>Cactoideae</taxon>
        <taxon>Echinocereeae</taxon>
        <taxon>Carnegiea</taxon>
    </lineage>
</organism>
<evidence type="ECO:0008006" key="3">
    <source>
        <dbReference type="Google" id="ProtNLM"/>
    </source>
</evidence>
<dbReference type="Pfam" id="PF06101">
    <property type="entry name" value="Vps62"/>
    <property type="match status" value="2"/>
</dbReference>